<dbReference type="AlphaFoldDB" id="A0A8X7CAY1"/>
<evidence type="ECO:0000256" key="1">
    <source>
        <dbReference type="SAM" id="Phobius"/>
    </source>
</evidence>
<gene>
    <name evidence="2" type="ORF">TNIN_94471</name>
</gene>
<dbReference type="SUPFAM" id="SSF53850">
    <property type="entry name" value="Periplasmic binding protein-like II"/>
    <property type="match status" value="1"/>
</dbReference>
<keyword evidence="1" id="KW-0812">Transmembrane</keyword>
<comment type="caution">
    <text evidence="2">The sequence shown here is derived from an EMBL/GenBank/DDBJ whole genome shotgun (WGS) entry which is preliminary data.</text>
</comment>
<dbReference type="Proteomes" id="UP000886998">
    <property type="component" value="Unassembled WGS sequence"/>
</dbReference>
<accession>A0A8X7CAY1</accession>
<keyword evidence="1" id="KW-0472">Membrane</keyword>
<organism evidence="2 3">
    <name type="scientific">Trichonephila inaurata madagascariensis</name>
    <dbReference type="NCBI Taxonomy" id="2747483"/>
    <lineage>
        <taxon>Eukaryota</taxon>
        <taxon>Metazoa</taxon>
        <taxon>Ecdysozoa</taxon>
        <taxon>Arthropoda</taxon>
        <taxon>Chelicerata</taxon>
        <taxon>Arachnida</taxon>
        <taxon>Araneae</taxon>
        <taxon>Araneomorphae</taxon>
        <taxon>Entelegynae</taxon>
        <taxon>Araneoidea</taxon>
        <taxon>Nephilidae</taxon>
        <taxon>Trichonephila</taxon>
        <taxon>Trichonephila inaurata</taxon>
    </lineage>
</organism>
<sequence length="99" mass="11410">MIRNGEADLSFHLWSMTESRNNAVDFVPVYMTDDQTFAIKKVPLSLDFVQLLDFLTLSALLAMPFIFRLLLNTKYTYLHSLIEFFGCVLGQSMRAEKIP</sequence>
<protein>
    <submittedName>
        <fullName evidence="2">Uncharacterized protein</fullName>
    </submittedName>
</protein>
<proteinExistence type="predicted"/>
<reference evidence="2" key="1">
    <citation type="submission" date="2020-08" db="EMBL/GenBank/DDBJ databases">
        <title>Multicomponent nature underlies the extraordinary mechanical properties of spider dragline silk.</title>
        <authorList>
            <person name="Kono N."/>
            <person name="Nakamura H."/>
            <person name="Mori M."/>
            <person name="Yoshida Y."/>
            <person name="Ohtoshi R."/>
            <person name="Malay A.D."/>
            <person name="Moran D.A.P."/>
            <person name="Tomita M."/>
            <person name="Numata K."/>
            <person name="Arakawa K."/>
        </authorList>
    </citation>
    <scope>NUCLEOTIDE SEQUENCE</scope>
</reference>
<dbReference type="EMBL" id="BMAV01011943">
    <property type="protein sequence ID" value="GFY58189.1"/>
    <property type="molecule type" value="Genomic_DNA"/>
</dbReference>
<keyword evidence="1" id="KW-1133">Transmembrane helix</keyword>
<feature type="transmembrane region" description="Helical" evidence="1">
    <location>
        <begin position="51"/>
        <end position="71"/>
    </location>
</feature>
<evidence type="ECO:0000313" key="2">
    <source>
        <dbReference type="EMBL" id="GFY58189.1"/>
    </source>
</evidence>
<name>A0A8X7CAY1_9ARAC</name>
<keyword evidence="3" id="KW-1185">Reference proteome</keyword>
<dbReference type="OrthoDB" id="6370115at2759"/>
<evidence type="ECO:0000313" key="3">
    <source>
        <dbReference type="Proteomes" id="UP000886998"/>
    </source>
</evidence>